<comment type="caution">
    <text evidence="2">The sequence shown here is derived from an EMBL/GenBank/DDBJ whole genome shotgun (WGS) entry which is preliminary data.</text>
</comment>
<sequence>MVLDSASIDDTLDNSSMPPEVNDDTTTEIRDFHGSNLKLARSDISALKTMSPSITFVVRNKFRRAFSTEEIIGHSLLGRKRTAQSFP</sequence>
<name>A0A8J2L631_9HEXA</name>
<dbReference type="Proteomes" id="UP000708208">
    <property type="component" value="Unassembled WGS sequence"/>
</dbReference>
<evidence type="ECO:0000313" key="2">
    <source>
        <dbReference type="EMBL" id="CAG7825798.1"/>
    </source>
</evidence>
<reference evidence="2" key="1">
    <citation type="submission" date="2021-06" db="EMBL/GenBank/DDBJ databases">
        <authorList>
            <person name="Hodson N. C."/>
            <person name="Mongue J. A."/>
            <person name="Jaron S. K."/>
        </authorList>
    </citation>
    <scope>NUCLEOTIDE SEQUENCE</scope>
</reference>
<evidence type="ECO:0000313" key="3">
    <source>
        <dbReference type="Proteomes" id="UP000708208"/>
    </source>
</evidence>
<protein>
    <submittedName>
        <fullName evidence="2">Uncharacterized protein</fullName>
    </submittedName>
</protein>
<feature type="region of interest" description="Disordered" evidence="1">
    <location>
        <begin position="1"/>
        <end position="28"/>
    </location>
</feature>
<dbReference type="EMBL" id="CAJVCH010537582">
    <property type="protein sequence ID" value="CAG7825798.1"/>
    <property type="molecule type" value="Genomic_DNA"/>
</dbReference>
<accession>A0A8J2L631</accession>
<proteinExistence type="predicted"/>
<gene>
    <name evidence="2" type="ORF">AFUS01_LOCUS35887</name>
</gene>
<keyword evidence="3" id="KW-1185">Reference proteome</keyword>
<evidence type="ECO:0000256" key="1">
    <source>
        <dbReference type="SAM" id="MobiDB-lite"/>
    </source>
</evidence>
<organism evidence="2 3">
    <name type="scientific">Allacma fusca</name>
    <dbReference type="NCBI Taxonomy" id="39272"/>
    <lineage>
        <taxon>Eukaryota</taxon>
        <taxon>Metazoa</taxon>
        <taxon>Ecdysozoa</taxon>
        <taxon>Arthropoda</taxon>
        <taxon>Hexapoda</taxon>
        <taxon>Collembola</taxon>
        <taxon>Symphypleona</taxon>
        <taxon>Sminthuridae</taxon>
        <taxon>Allacma</taxon>
    </lineage>
</organism>
<dbReference type="AlphaFoldDB" id="A0A8J2L631"/>